<sequence>MSCDPTVDLMGGTFVAYCPCGWNEEHPVRAAAERAAARHPAPVPVWCLKCAYEPPRELFERYEAGEFDSREEFDDHLDKLHRQVDGAHSPNWFEECE</sequence>
<gene>
    <name evidence="1" type="ORF">BJ970_002513</name>
</gene>
<comment type="caution">
    <text evidence="1">The sequence shown here is derived from an EMBL/GenBank/DDBJ whole genome shotgun (WGS) entry which is preliminary data.</text>
</comment>
<dbReference type="Proteomes" id="UP000584374">
    <property type="component" value="Unassembled WGS sequence"/>
</dbReference>
<accession>A0A840Q8N6</accession>
<dbReference type="AlphaFoldDB" id="A0A840Q8N6"/>
<dbReference type="EMBL" id="JACHIW010000001">
    <property type="protein sequence ID" value="MBB5154979.1"/>
    <property type="molecule type" value="Genomic_DNA"/>
</dbReference>
<evidence type="ECO:0000313" key="2">
    <source>
        <dbReference type="Proteomes" id="UP000584374"/>
    </source>
</evidence>
<protein>
    <submittedName>
        <fullName evidence="1">Uncharacterized protein</fullName>
    </submittedName>
</protein>
<evidence type="ECO:0000313" key="1">
    <source>
        <dbReference type="EMBL" id="MBB5154979.1"/>
    </source>
</evidence>
<dbReference type="RefSeq" id="WP_184726401.1">
    <property type="nucleotide sequence ID" value="NZ_JACHIW010000001.1"/>
</dbReference>
<reference evidence="1 2" key="1">
    <citation type="submission" date="2020-08" db="EMBL/GenBank/DDBJ databases">
        <title>Sequencing the genomes of 1000 actinobacteria strains.</title>
        <authorList>
            <person name="Klenk H.-P."/>
        </authorList>
    </citation>
    <scope>NUCLEOTIDE SEQUENCE [LARGE SCALE GENOMIC DNA]</scope>
    <source>
        <strain evidence="1 2">DSM 45584</strain>
    </source>
</reference>
<name>A0A840Q8N6_9PSEU</name>
<proteinExistence type="predicted"/>
<keyword evidence="2" id="KW-1185">Reference proteome</keyword>
<organism evidence="1 2">
    <name type="scientific">Saccharopolyspora phatthalungensis</name>
    <dbReference type="NCBI Taxonomy" id="664693"/>
    <lineage>
        <taxon>Bacteria</taxon>
        <taxon>Bacillati</taxon>
        <taxon>Actinomycetota</taxon>
        <taxon>Actinomycetes</taxon>
        <taxon>Pseudonocardiales</taxon>
        <taxon>Pseudonocardiaceae</taxon>
        <taxon>Saccharopolyspora</taxon>
    </lineage>
</organism>